<dbReference type="PROSITE" id="PS50144">
    <property type="entry name" value="MATH"/>
    <property type="match status" value="1"/>
</dbReference>
<feature type="domain" description="MATH" evidence="2">
    <location>
        <begin position="275"/>
        <end position="411"/>
    </location>
</feature>
<sequence length="574" mass="65671">MSQLVVKHLLSTGEDADVYFLLLPAHKLILKHASDVFEAMFRFDAKKEFSEFASANYPVEVTDVEPAAFKVMLSFIYTGELAELNGDNAMAVLYAAKKYNIPPLVNASLQIPISELRNVFMAYVQAKLYELENFAYHCLFYIDDNADDLIKSEEFLQIDQKILCEIFGRDELKIREEISIWNAALHWADAKCRQNCIERSAENRRAVLGPALFKIRFPLFSKEDFSEKIVPSGVLSKGEVIAINYFHSFPNCHGISDGLIPMPFPTNGRISDRKKGTLLMDIKKMSEFAREEIKSSRYSEKIYINGFSWQIQAQIEKKNGNTENNEKCLGFYLLYDGPKEDSNWRCCVHSATFRIVSATKGAENSTGTLADRVFDNKSTNLGFENFISVTELMEPNNGFYNKSENKVTLAIDVTVKDAKMEKLILYQCISKGAFFTENEKVSEFAREIFWSQRISETVHIKGFSWKILAQIRKNLLGTDNNEKCLGFRLLCDAPKEAKNCSFECSATFRIVSQKNDVPDFKDEFNDQLLNNKLNWKSFHSISFDELMEEENGFYNREDDKVTLAIDVTVKEAKT</sequence>
<dbReference type="Gene3D" id="3.30.710.10">
    <property type="entry name" value="Potassium Channel Kv1.1, Chain A"/>
    <property type="match status" value="1"/>
</dbReference>
<dbReference type="EMBL" id="JBICBT010000225">
    <property type="protein sequence ID" value="KAL3120070.1"/>
    <property type="molecule type" value="Genomic_DNA"/>
</dbReference>
<dbReference type="Proteomes" id="UP001620626">
    <property type="component" value="Unassembled WGS sequence"/>
</dbReference>
<dbReference type="SUPFAM" id="SSF54695">
    <property type="entry name" value="POZ domain"/>
    <property type="match status" value="1"/>
</dbReference>
<dbReference type="SMART" id="SM00061">
    <property type="entry name" value="MATH"/>
    <property type="match status" value="1"/>
</dbReference>
<protein>
    <recommendedName>
        <fullName evidence="5">BTB domain-containing protein</fullName>
    </recommendedName>
</protein>
<dbReference type="SMART" id="SM00875">
    <property type="entry name" value="BACK"/>
    <property type="match status" value="1"/>
</dbReference>
<keyword evidence="4" id="KW-1185">Reference proteome</keyword>
<dbReference type="PANTHER" id="PTHR45774">
    <property type="entry name" value="BTB/POZ DOMAIN-CONTAINING"/>
    <property type="match status" value="1"/>
</dbReference>
<dbReference type="InterPro" id="IPR000210">
    <property type="entry name" value="BTB/POZ_dom"/>
</dbReference>
<name>A0ABD2LZV2_9BILA</name>
<dbReference type="Gene3D" id="1.25.40.420">
    <property type="match status" value="1"/>
</dbReference>
<dbReference type="InterPro" id="IPR002083">
    <property type="entry name" value="MATH/TRAF_dom"/>
</dbReference>
<gene>
    <name evidence="3" type="ORF">niasHT_003322</name>
</gene>
<dbReference type="Gene3D" id="2.60.210.10">
    <property type="entry name" value="Apoptosis, Tumor Necrosis Factor Receptor Associated Protein 2, Chain A"/>
    <property type="match status" value="2"/>
</dbReference>
<organism evidence="3 4">
    <name type="scientific">Heterodera trifolii</name>
    <dbReference type="NCBI Taxonomy" id="157864"/>
    <lineage>
        <taxon>Eukaryota</taxon>
        <taxon>Metazoa</taxon>
        <taxon>Ecdysozoa</taxon>
        <taxon>Nematoda</taxon>
        <taxon>Chromadorea</taxon>
        <taxon>Rhabditida</taxon>
        <taxon>Tylenchina</taxon>
        <taxon>Tylenchomorpha</taxon>
        <taxon>Tylenchoidea</taxon>
        <taxon>Heteroderidae</taxon>
        <taxon>Heteroderinae</taxon>
        <taxon>Heterodera</taxon>
    </lineage>
</organism>
<dbReference type="PROSITE" id="PS50097">
    <property type="entry name" value="BTB"/>
    <property type="match status" value="1"/>
</dbReference>
<feature type="domain" description="BTB" evidence="1">
    <location>
        <begin position="23"/>
        <end position="85"/>
    </location>
</feature>
<evidence type="ECO:0000313" key="4">
    <source>
        <dbReference type="Proteomes" id="UP001620626"/>
    </source>
</evidence>
<evidence type="ECO:0000313" key="3">
    <source>
        <dbReference type="EMBL" id="KAL3120070.1"/>
    </source>
</evidence>
<evidence type="ECO:0008006" key="5">
    <source>
        <dbReference type="Google" id="ProtNLM"/>
    </source>
</evidence>
<dbReference type="SMART" id="SM00225">
    <property type="entry name" value="BTB"/>
    <property type="match status" value="1"/>
</dbReference>
<dbReference type="Pfam" id="PF00651">
    <property type="entry name" value="BTB"/>
    <property type="match status" value="1"/>
</dbReference>
<dbReference type="InterPro" id="IPR008974">
    <property type="entry name" value="TRAF-like"/>
</dbReference>
<dbReference type="InterPro" id="IPR011705">
    <property type="entry name" value="BACK"/>
</dbReference>
<dbReference type="Pfam" id="PF07707">
    <property type="entry name" value="BACK"/>
    <property type="match status" value="1"/>
</dbReference>
<proteinExistence type="predicted"/>
<reference evidence="3 4" key="1">
    <citation type="submission" date="2024-10" db="EMBL/GenBank/DDBJ databases">
        <authorList>
            <person name="Kim D."/>
        </authorList>
    </citation>
    <scope>NUCLEOTIDE SEQUENCE [LARGE SCALE GENOMIC DNA]</scope>
    <source>
        <strain evidence="3">BH-2024</strain>
    </source>
</reference>
<dbReference type="PANTHER" id="PTHR45774:SF3">
    <property type="entry name" value="BTB (POZ) DOMAIN-CONTAINING 2B-RELATED"/>
    <property type="match status" value="1"/>
</dbReference>
<dbReference type="Pfam" id="PF22486">
    <property type="entry name" value="MATH_2"/>
    <property type="match status" value="1"/>
</dbReference>
<comment type="caution">
    <text evidence="3">The sequence shown here is derived from an EMBL/GenBank/DDBJ whole genome shotgun (WGS) entry which is preliminary data.</text>
</comment>
<accession>A0ABD2LZV2</accession>
<dbReference type="InterPro" id="IPR011333">
    <property type="entry name" value="SKP1/BTB/POZ_sf"/>
</dbReference>
<dbReference type="SUPFAM" id="SSF49599">
    <property type="entry name" value="TRAF domain-like"/>
    <property type="match status" value="2"/>
</dbReference>
<dbReference type="AlphaFoldDB" id="A0ABD2LZV2"/>
<evidence type="ECO:0000259" key="2">
    <source>
        <dbReference type="PROSITE" id="PS50144"/>
    </source>
</evidence>
<evidence type="ECO:0000259" key="1">
    <source>
        <dbReference type="PROSITE" id="PS50097"/>
    </source>
</evidence>